<sequence>MSVYENGEIKLNKPLNYEVDNEVIMAVQIDGGFKTRIQTIRIEILDVDEPPTFINQPKPYLAVVPHERPIGYQIFRFNARDENGDGDKDVIYNLINTEPPGMFTVDQDTGIVRTAVNKYPSGITCKVYVQVSDKTPMNQNVNQESEIAVLEVVASNRPPQFYKTHYEVSVPQDIQVESSILHIQAKIFKNVDNINHPLFFNVEPRFDLFVQTEEGERMPSQFFSIEPFTGVVHLKKRLDNEDDYECFA</sequence>
<organism evidence="1 2">
    <name type="scientific">Rhabditophanes sp. KR3021</name>
    <dbReference type="NCBI Taxonomy" id="114890"/>
    <lineage>
        <taxon>Eukaryota</taxon>
        <taxon>Metazoa</taxon>
        <taxon>Ecdysozoa</taxon>
        <taxon>Nematoda</taxon>
        <taxon>Chromadorea</taxon>
        <taxon>Rhabditida</taxon>
        <taxon>Tylenchina</taxon>
        <taxon>Panagrolaimomorpha</taxon>
        <taxon>Strongyloidoidea</taxon>
        <taxon>Alloionematidae</taxon>
        <taxon>Rhabditophanes</taxon>
    </lineage>
</organism>
<proteinExistence type="predicted"/>
<evidence type="ECO:0000313" key="1">
    <source>
        <dbReference type="Proteomes" id="UP000095286"/>
    </source>
</evidence>
<reference evidence="2" key="1">
    <citation type="submission" date="2016-11" db="UniProtKB">
        <authorList>
            <consortium name="WormBaseParasite"/>
        </authorList>
    </citation>
    <scope>IDENTIFICATION</scope>
    <source>
        <strain evidence="2">KR3021</strain>
    </source>
</reference>
<dbReference type="Proteomes" id="UP000095286">
    <property type="component" value="Unplaced"/>
</dbReference>
<dbReference type="WBParaSite" id="RSKR_0000198400.1">
    <property type="protein sequence ID" value="RSKR_0000198400.1"/>
    <property type="gene ID" value="RSKR_0000198400"/>
</dbReference>
<name>A0AC35TLD4_9BILA</name>
<accession>A0AC35TLD4</accession>
<evidence type="ECO:0000313" key="2">
    <source>
        <dbReference type="WBParaSite" id="RSKR_0000198400.1"/>
    </source>
</evidence>
<protein>
    <submittedName>
        <fullName evidence="2">CA domain-containing protein</fullName>
    </submittedName>
</protein>